<dbReference type="PROSITE" id="PS51318">
    <property type="entry name" value="TAT"/>
    <property type="match status" value="1"/>
</dbReference>
<sequence>MKKTEQLTDLSRRAALGKASKMALSGGALALLAGNAAMAAQRAGAKTAGAQRSKNFTTAEDWVTAFFNKGADVVLGYYDDKFIWEDIEFGQTIATKEELHKAFLVFNNSGPESPFGVHKFEMISYDGGVVAPGSKAEKRKAAAPADWNAKDYKRLASNILLGADFEYDEWGYMQWVWQATHNEDFFGIPAKGKTTYTRGTTTQFYRKGKIVRCRTHWNFREFAIQLGVIPAPDEKWRSVPNAEAKALRT</sequence>
<dbReference type="SUPFAM" id="SSF54427">
    <property type="entry name" value="NTF2-like"/>
    <property type="match status" value="2"/>
</dbReference>
<protein>
    <recommendedName>
        <fullName evidence="4">SnoaL-like domain-containing protein</fullName>
    </recommendedName>
</protein>
<reference evidence="3" key="1">
    <citation type="submission" date="2018-09" db="EMBL/GenBank/DDBJ databases">
        <authorList>
            <person name="Zhu H."/>
        </authorList>
    </citation>
    <scope>NUCLEOTIDE SEQUENCE [LARGE SCALE GENOMIC DNA]</scope>
    <source>
        <strain evidence="3">K1S02-23</strain>
    </source>
</reference>
<evidence type="ECO:0000256" key="1">
    <source>
        <dbReference type="SAM" id="SignalP"/>
    </source>
</evidence>
<dbReference type="EMBL" id="QYUQ01000002">
    <property type="protein sequence ID" value="RJG01849.1"/>
    <property type="molecule type" value="Genomic_DNA"/>
</dbReference>
<dbReference type="InterPro" id="IPR006311">
    <property type="entry name" value="TAT_signal"/>
</dbReference>
<dbReference type="Proteomes" id="UP000266327">
    <property type="component" value="Unassembled WGS sequence"/>
</dbReference>
<comment type="caution">
    <text evidence="2">The sequence shown here is derived from an EMBL/GenBank/DDBJ whole genome shotgun (WGS) entry which is preliminary data.</text>
</comment>
<organism evidence="2 3">
    <name type="scientific">Noviherbaspirillum sedimenti</name>
    <dbReference type="NCBI Taxonomy" id="2320865"/>
    <lineage>
        <taxon>Bacteria</taxon>
        <taxon>Pseudomonadati</taxon>
        <taxon>Pseudomonadota</taxon>
        <taxon>Betaproteobacteria</taxon>
        <taxon>Burkholderiales</taxon>
        <taxon>Oxalobacteraceae</taxon>
        <taxon>Noviherbaspirillum</taxon>
    </lineage>
</organism>
<name>A0A3A3G4Z4_9BURK</name>
<keyword evidence="1" id="KW-0732">Signal</keyword>
<feature type="signal peptide" evidence="1">
    <location>
        <begin position="1"/>
        <end position="39"/>
    </location>
</feature>
<dbReference type="Gene3D" id="3.10.450.50">
    <property type="match status" value="1"/>
</dbReference>
<accession>A0A3A3G4Z4</accession>
<feature type="chain" id="PRO_5017412719" description="SnoaL-like domain-containing protein" evidence="1">
    <location>
        <begin position="40"/>
        <end position="249"/>
    </location>
</feature>
<evidence type="ECO:0000313" key="2">
    <source>
        <dbReference type="EMBL" id="RJG01849.1"/>
    </source>
</evidence>
<dbReference type="InterPro" id="IPR032710">
    <property type="entry name" value="NTF2-like_dom_sf"/>
</dbReference>
<evidence type="ECO:0008006" key="4">
    <source>
        <dbReference type="Google" id="ProtNLM"/>
    </source>
</evidence>
<gene>
    <name evidence="2" type="ORF">D3878_09875</name>
</gene>
<dbReference type="OrthoDB" id="9182871at2"/>
<dbReference type="RefSeq" id="WP_119785311.1">
    <property type="nucleotide sequence ID" value="NZ_QYUQ01000002.1"/>
</dbReference>
<proteinExistence type="predicted"/>
<dbReference type="AlphaFoldDB" id="A0A3A3G4Z4"/>
<evidence type="ECO:0000313" key="3">
    <source>
        <dbReference type="Proteomes" id="UP000266327"/>
    </source>
</evidence>
<keyword evidence="3" id="KW-1185">Reference proteome</keyword>